<feature type="domain" description="HAMP" evidence="7">
    <location>
        <begin position="308"/>
        <end position="360"/>
    </location>
</feature>
<dbReference type="Gene3D" id="3.30.450.20">
    <property type="entry name" value="PAS domain"/>
    <property type="match status" value="1"/>
</dbReference>
<evidence type="ECO:0000259" key="7">
    <source>
        <dbReference type="PROSITE" id="PS50885"/>
    </source>
</evidence>
<dbReference type="Gene3D" id="3.30.565.10">
    <property type="entry name" value="Histidine kinase-like ATPase, C-terminal domain"/>
    <property type="match status" value="1"/>
</dbReference>
<dbReference type="EMBL" id="JACVVD010000002">
    <property type="protein sequence ID" value="MBD0379736.1"/>
    <property type="molecule type" value="Genomic_DNA"/>
</dbReference>
<dbReference type="CDD" id="cd18773">
    <property type="entry name" value="PDC1_HK_sensor"/>
    <property type="match status" value="1"/>
</dbReference>
<dbReference type="InterPro" id="IPR010559">
    <property type="entry name" value="Sig_transdc_His_kin_internal"/>
</dbReference>
<comment type="subcellular location">
    <subcellularLocation>
        <location evidence="1">Cell membrane</location>
        <topology evidence="1">Multi-pass membrane protein</topology>
    </subcellularLocation>
</comment>
<dbReference type="Gene3D" id="6.10.340.10">
    <property type="match status" value="1"/>
</dbReference>
<evidence type="ECO:0000256" key="5">
    <source>
        <dbReference type="ARBA" id="ARBA00023136"/>
    </source>
</evidence>
<evidence type="ECO:0000256" key="6">
    <source>
        <dbReference type="SAM" id="Phobius"/>
    </source>
</evidence>
<keyword evidence="8" id="KW-0418">Kinase</keyword>
<keyword evidence="5 6" id="KW-0472">Membrane</keyword>
<reference evidence="8" key="1">
    <citation type="submission" date="2020-09" db="EMBL/GenBank/DDBJ databases">
        <title>Draft Genome Sequence of Paenibacillus sp. WST5.</title>
        <authorList>
            <person name="Bao Z."/>
        </authorList>
    </citation>
    <scope>NUCLEOTIDE SEQUENCE</scope>
    <source>
        <strain evidence="8">WST5</strain>
    </source>
</reference>
<protein>
    <submittedName>
        <fullName evidence="8">Histidine kinase</fullName>
    </submittedName>
</protein>
<keyword evidence="3" id="KW-0597">Phosphoprotein</keyword>
<dbReference type="PROSITE" id="PS50885">
    <property type="entry name" value="HAMP"/>
    <property type="match status" value="1"/>
</dbReference>
<proteinExistence type="predicted"/>
<comment type="caution">
    <text evidence="8">The sequence shown here is derived from an EMBL/GenBank/DDBJ whole genome shotgun (WGS) entry which is preliminary data.</text>
</comment>
<name>A0A926QHN3_9BACL</name>
<dbReference type="AlphaFoldDB" id="A0A926QHN3"/>
<feature type="transmembrane region" description="Helical" evidence="6">
    <location>
        <begin position="12"/>
        <end position="32"/>
    </location>
</feature>
<keyword evidence="6" id="KW-1133">Transmembrane helix</keyword>
<dbReference type="SUPFAM" id="SSF55874">
    <property type="entry name" value="ATPase domain of HSP90 chaperone/DNA topoisomerase II/histidine kinase"/>
    <property type="match status" value="1"/>
</dbReference>
<dbReference type="GO" id="GO:0000155">
    <property type="term" value="F:phosphorelay sensor kinase activity"/>
    <property type="evidence" value="ECO:0007669"/>
    <property type="project" value="InterPro"/>
</dbReference>
<dbReference type="Proteomes" id="UP000650466">
    <property type="component" value="Unassembled WGS sequence"/>
</dbReference>
<dbReference type="RefSeq" id="WP_188173526.1">
    <property type="nucleotide sequence ID" value="NZ_JACVVD010000002.1"/>
</dbReference>
<dbReference type="InterPro" id="IPR050640">
    <property type="entry name" value="Bact_2-comp_sensor_kinase"/>
</dbReference>
<organism evidence="8 9">
    <name type="scientific">Paenibacillus sedimenti</name>
    <dbReference type="NCBI Taxonomy" id="2770274"/>
    <lineage>
        <taxon>Bacteria</taxon>
        <taxon>Bacillati</taxon>
        <taxon>Bacillota</taxon>
        <taxon>Bacilli</taxon>
        <taxon>Bacillales</taxon>
        <taxon>Paenibacillaceae</taxon>
        <taxon>Paenibacillus</taxon>
    </lineage>
</organism>
<dbReference type="Pfam" id="PF06580">
    <property type="entry name" value="His_kinase"/>
    <property type="match status" value="1"/>
</dbReference>
<keyword evidence="9" id="KW-1185">Reference proteome</keyword>
<feature type="transmembrane region" description="Helical" evidence="6">
    <location>
        <begin position="289"/>
        <end position="310"/>
    </location>
</feature>
<keyword evidence="4" id="KW-0808">Transferase</keyword>
<keyword evidence="2" id="KW-1003">Cell membrane</keyword>
<evidence type="ECO:0000256" key="4">
    <source>
        <dbReference type="ARBA" id="ARBA00022679"/>
    </source>
</evidence>
<dbReference type="SMART" id="SM00304">
    <property type="entry name" value="HAMP"/>
    <property type="match status" value="1"/>
</dbReference>
<dbReference type="CDD" id="cd06225">
    <property type="entry name" value="HAMP"/>
    <property type="match status" value="1"/>
</dbReference>
<dbReference type="InterPro" id="IPR036890">
    <property type="entry name" value="HATPase_C_sf"/>
</dbReference>
<evidence type="ECO:0000256" key="2">
    <source>
        <dbReference type="ARBA" id="ARBA00022475"/>
    </source>
</evidence>
<keyword evidence="6" id="KW-0812">Transmembrane</keyword>
<evidence type="ECO:0000256" key="1">
    <source>
        <dbReference type="ARBA" id="ARBA00004651"/>
    </source>
</evidence>
<evidence type="ECO:0000313" key="8">
    <source>
        <dbReference type="EMBL" id="MBD0379736.1"/>
    </source>
</evidence>
<dbReference type="GO" id="GO:0005886">
    <property type="term" value="C:plasma membrane"/>
    <property type="evidence" value="ECO:0007669"/>
    <property type="project" value="UniProtKB-SubCell"/>
</dbReference>
<dbReference type="PANTHER" id="PTHR34220:SF7">
    <property type="entry name" value="SENSOR HISTIDINE KINASE YPDA"/>
    <property type="match status" value="1"/>
</dbReference>
<dbReference type="PANTHER" id="PTHR34220">
    <property type="entry name" value="SENSOR HISTIDINE KINASE YPDA"/>
    <property type="match status" value="1"/>
</dbReference>
<evidence type="ECO:0000313" key="9">
    <source>
        <dbReference type="Proteomes" id="UP000650466"/>
    </source>
</evidence>
<gene>
    <name evidence="8" type="ORF">ICC18_06400</name>
</gene>
<sequence>MNFQINSLTFKLFIICLTFMFGTVFIVFQMSYRIIEKEIRSNNDFLIEQMQSKVDQYITLSFAALDTILYAVESAHANDMHNSDEILPVLRKLYNMNANSVADVYVINEDASMVGASPRSVLFSDPDEQRNELWSQVMQNKTSIYVSVPYRSKQQDWTVTMAKYIGGSNPPKVAALDIDLKAMEQSLLNINRSDLLGIAIVESSGKLVAGNLTNIVEMDERTRTFAIGEVTSDQLLSKSAISGVLYTGTPKRSWYYHKFPGSRFNWTIITFHSESLLQQSLKRTETYNLAMLGIGLVLSAITATFITHYIRRPLSFLMSRMRLVKQGFLHIPVVLKRKDEFGELSQSFDLMLKQIIELLEQVKRSHDLQREQEIQVLQSQINPHFLYNTLGSISNAVKLGYLDKVDPIVRSLIRILEYGVANDSRFVPLSDELENVREYLFIQNVRYKSHYQLIENIEPGLESFKVFRLLLQPIVENSLFHGYRNGRLPGEIHIHAYRNPGSVVIDVTDFGLGMTEEQAASALIPRTEDEPRTRKRIGLVNIHQRIQLYYSDLFGLSIETELGRGTCIRATFPYRTGGERN</sequence>
<evidence type="ECO:0000256" key="3">
    <source>
        <dbReference type="ARBA" id="ARBA00022553"/>
    </source>
</evidence>
<dbReference type="InterPro" id="IPR003660">
    <property type="entry name" value="HAMP_dom"/>
</dbReference>
<accession>A0A926QHN3</accession>
<dbReference type="SUPFAM" id="SSF158472">
    <property type="entry name" value="HAMP domain-like"/>
    <property type="match status" value="1"/>
</dbReference>